<gene>
    <name evidence="2" type="ORF">AA309_20925</name>
</gene>
<comment type="caution">
    <text evidence="2">The sequence shown here is derived from an EMBL/GenBank/DDBJ whole genome shotgun (WGS) entry which is preliminary data.</text>
</comment>
<reference evidence="2 3" key="1">
    <citation type="submission" date="2015-05" db="EMBL/GenBank/DDBJ databases">
        <title>Draft genome sequence of Microvirga vignae strain BR3299, a novel nitrogen fixing bacteria isolated from Brazil semi-aired region.</title>
        <authorList>
            <person name="Zilli J.E."/>
            <person name="Passos S.R."/>
            <person name="Leite J."/>
            <person name="Baldani J.I."/>
            <person name="Xavier G.R."/>
            <person name="Rumjaneck N.G."/>
            <person name="Simoes-Araujo J.L."/>
        </authorList>
    </citation>
    <scope>NUCLEOTIDE SEQUENCE [LARGE SCALE GENOMIC DNA]</scope>
    <source>
        <strain evidence="2 3">BR3299</strain>
    </source>
</reference>
<keyword evidence="3" id="KW-1185">Reference proteome</keyword>
<sequence length="116" mass="12418">MKHDALVLGTGFCFNDLTDGPLAGLGFHAALFLLGLFAFAVTMLFAVCHDRTSGASGGMMWSANHCQSILHLLRSGISGADVVSIGNHGLNLRATVERGTSCYRFMAGWTEIMLRL</sequence>
<dbReference type="AlphaFoldDB" id="A0A0H1R7Y2"/>
<evidence type="ECO:0000256" key="1">
    <source>
        <dbReference type="SAM" id="Phobius"/>
    </source>
</evidence>
<accession>A0A0H1R7Y2</accession>
<organism evidence="2 3">
    <name type="scientific">Microvirga vignae</name>
    <dbReference type="NCBI Taxonomy" id="1225564"/>
    <lineage>
        <taxon>Bacteria</taxon>
        <taxon>Pseudomonadati</taxon>
        <taxon>Pseudomonadota</taxon>
        <taxon>Alphaproteobacteria</taxon>
        <taxon>Hyphomicrobiales</taxon>
        <taxon>Methylobacteriaceae</taxon>
        <taxon>Microvirga</taxon>
    </lineage>
</organism>
<feature type="transmembrane region" description="Helical" evidence="1">
    <location>
        <begin position="25"/>
        <end position="47"/>
    </location>
</feature>
<dbReference type="EMBL" id="LCYG01000056">
    <property type="protein sequence ID" value="KLK91320.1"/>
    <property type="molecule type" value="Genomic_DNA"/>
</dbReference>
<keyword evidence="1" id="KW-0812">Transmembrane</keyword>
<protein>
    <submittedName>
        <fullName evidence="2">Uncharacterized protein</fullName>
    </submittedName>
</protein>
<evidence type="ECO:0000313" key="3">
    <source>
        <dbReference type="Proteomes" id="UP000035489"/>
    </source>
</evidence>
<keyword evidence="1" id="KW-0472">Membrane</keyword>
<keyword evidence="1" id="KW-1133">Transmembrane helix</keyword>
<evidence type="ECO:0000313" key="2">
    <source>
        <dbReference type="EMBL" id="KLK91320.1"/>
    </source>
</evidence>
<proteinExistence type="predicted"/>
<dbReference type="Proteomes" id="UP000035489">
    <property type="component" value="Unassembled WGS sequence"/>
</dbReference>
<name>A0A0H1R7Y2_9HYPH</name>